<organism evidence="2 3">
    <name type="scientific">Pelomonas parva</name>
    <dbReference type="NCBI Taxonomy" id="3299032"/>
    <lineage>
        <taxon>Bacteria</taxon>
        <taxon>Pseudomonadati</taxon>
        <taxon>Pseudomonadota</taxon>
        <taxon>Betaproteobacteria</taxon>
        <taxon>Burkholderiales</taxon>
        <taxon>Sphaerotilaceae</taxon>
        <taxon>Roseateles</taxon>
    </lineage>
</organism>
<sequence>MTGWQRRRAGAAFFTLLMPGLAQATPLRLATDANDQTGLAPIGRAILRRAFERLGLALQFEPLPLRRSLPMTQQGLLDGEALRIRQLALSHPELLLVPVPIAIVQVLGYVRQAGPRPGDEAGLKALRLGYPRGVLLLENWLADAPRKAEASTRTDLLRLLRAEVIDVALLTSPAGLPELEPDDMSGLARLATPFQVTPLYTLLHQRHRELLPRLAAVLREMEHSGESSRLRNAAWNTLLMP</sequence>
<evidence type="ECO:0000256" key="1">
    <source>
        <dbReference type="SAM" id="SignalP"/>
    </source>
</evidence>
<feature type="chain" id="PRO_5046362834" evidence="1">
    <location>
        <begin position="25"/>
        <end position="241"/>
    </location>
</feature>
<keyword evidence="3" id="KW-1185">Reference proteome</keyword>
<evidence type="ECO:0000313" key="3">
    <source>
        <dbReference type="Proteomes" id="UP001606210"/>
    </source>
</evidence>
<evidence type="ECO:0000313" key="2">
    <source>
        <dbReference type="EMBL" id="MFG6429323.1"/>
    </source>
</evidence>
<dbReference type="SUPFAM" id="SSF53850">
    <property type="entry name" value="Periplasmic binding protein-like II"/>
    <property type="match status" value="1"/>
</dbReference>
<dbReference type="Gene3D" id="3.40.190.10">
    <property type="entry name" value="Periplasmic binding protein-like II"/>
    <property type="match status" value="2"/>
</dbReference>
<comment type="caution">
    <text evidence="2">The sequence shown here is derived from an EMBL/GenBank/DDBJ whole genome shotgun (WGS) entry which is preliminary data.</text>
</comment>
<gene>
    <name evidence="2" type="ORF">ACG00Y_05335</name>
</gene>
<proteinExistence type="predicted"/>
<dbReference type="EMBL" id="JBIGHV010000002">
    <property type="protein sequence ID" value="MFG6429323.1"/>
    <property type="molecule type" value="Genomic_DNA"/>
</dbReference>
<protein>
    <submittedName>
        <fullName evidence="2">Substrate-binding periplasmic protein</fullName>
    </submittedName>
</protein>
<accession>A0ABW7F206</accession>
<reference evidence="2 3" key="1">
    <citation type="submission" date="2024-08" db="EMBL/GenBank/DDBJ databases">
        <authorList>
            <person name="Lu H."/>
        </authorList>
    </citation>
    <scope>NUCLEOTIDE SEQUENCE [LARGE SCALE GENOMIC DNA]</scope>
    <source>
        <strain evidence="2 3">LYH14W</strain>
    </source>
</reference>
<dbReference type="Proteomes" id="UP001606210">
    <property type="component" value="Unassembled WGS sequence"/>
</dbReference>
<name>A0ABW7F206_9BURK</name>
<feature type="signal peptide" evidence="1">
    <location>
        <begin position="1"/>
        <end position="24"/>
    </location>
</feature>
<keyword evidence="1" id="KW-0732">Signal</keyword>